<reference evidence="1 2" key="1">
    <citation type="journal article" date="2020" name="ISME J.">
        <title>Uncovering the hidden diversity of litter-decomposition mechanisms in mushroom-forming fungi.</title>
        <authorList>
            <person name="Floudas D."/>
            <person name="Bentzer J."/>
            <person name="Ahren D."/>
            <person name="Johansson T."/>
            <person name="Persson P."/>
            <person name="Tunlid A."/>
        </authorList>
    </citation>
    <scope>NUCLEOTIDE SEQUENCE [LARGE SCALE GENOMIC DNA]</scope>
    <source>
        <strain evidence="1 2">CBS 101986</strain>
    </source>
</reference>
<evidence type="ECO:0000313" key="1">
    <source>
        <dbReference type="EMBL" id="KAF5325158.1"/>
    </source>
</evidence>
<gene>
    <name evidence="1" type="ORF">D9619_009932</name>
</gene>
<keyword evidence="2" id="KW-1185">Reference proteome</keyword>
<comment type="caution">
    <text evidence="1">The sequence shown here is derived from an EMBL/GenBank/DDBJ whole genome shotgun (WGS) entry which is preliminary data.</text>
</comment>
<proteinExistence type="predicted"/>
<protein>
    <submittedName>
        <fullName evidence="1">Uncharacterized protein</fullName>
    </submittedName>
</protein>
<evidence type="ECO:0000313" key="2">
    <source>
        <dbReference type="Proteomes" id="UP000567179"/>
    </source>
</evidence>
<dbReference type="EMBL" id="JAACJJ010000015">
    <property type="protein sequence ID" value="KAF5325158.1"/>
    <property type="molecule type" value="Genomic_DNA"/>
</dbReference>
<dbReference type="AlphaFoldDB" id="A0A8H5BL62"/>
<name>A0A8H5BL62_9AGAR</name>
<accession>A0A8H5BL62</accession>
<dbReference type="Proteomes" id="UP000567179">
    <property type="component" value="Unassembled WGS sequence"/>
</dbReference>
<dbReference type="OrthoDB" id="10693705at2759"/>
<organism evidence="1 2">
    <name type="scientific">Psilocybe cf. subviscida</name>
    <dbReference type="NCBI Taxonomy" id="2480587"/>
    <lineage>
        <taxon>Eukaryota</taxon>
        <taxon>Fungi</taxon>
        <taxon>Dikarya</taxon>
        <taxon>Basidiomycota</taxon>
        <taxon>Agaricomycotina</taxon>
        <taxon>Agaricomycetes</taxon>
        <taxon>Agaricomycetidae</taxon>
        <taxon>Agaricales</taxon>
        <taxon>Agaricineae</taxon>
        <taxon>Strophariaceae</taxon>
        <taxon>Psilocybe</taxon>
    </lineage>
</organism>
<sequence>MQVPYLFSYLLQTALPNLRSLEVKQNPMSSQADSLEGVQWSPTVHDDDPYIRATQSTDYISFLVEACPNIEELGFSGRHFFQDKIMDSIGTCIAEFPFLKHIYYPLGYEPSSSQQLVDLARKLASICLRLESIAHLRKGQPPEVAWIVRDSTGVAQDVVIRNRWGKEISNHDDDPFPDTRPYIRNFDY</sequence>